<feature type="domain" description="KH type-2" evidence="9">
    <location>
        <begin position="217"/>
        <end position="294"/>
    </location>
</feature>
<dbReference type="Gene3D" id="3.30.300.20">
    <property type="match status" value="1"/>
</dbReference>
<reference evidence="12" key="1">
    <citation type="submission" date="2018-02" db="EMBL/GenBank/DDBJ databases">
        <title>Genome sequence of Candidatus Liberibacter europaeus.</title>
        <authorList>
            <person name="Frampton R.A."/>
            <person name="Thompson S.M."/>
            <person name="David C."/>
            <person name="Addison S.M."/>
            <person name="Smith G.R."/>
        </authorList>
    </citation>
    <scope>NUCLEOTIDE SEQUENCE [LARGE SCALE GENOMIC DNA]</scope>
</reference>
<dbReference type="InterPro" id="IPR027417">
    <property type="entry name" value="P-loop_NTPase"/>
</dbReference>
<evidence type="ECO:0000256" key="8">
    <source>
        <dbReference type="RuleBase" id="RU003761"/>
    </source>
</evidence>
<gene>
    <name evidence="6" type="primary">era</name>
    <name evidence="11" type="ORF">C4617_04340</name>
</gene>
<name>A0A2T4VWT4_9HYPH</name>
<dbReference type="GO" id="GO:0070181">
    <property type="term" value="F:small ribosomal subunit rRNA binding"/>
    <property type="evidence" value="ECO:0007669"/>
    <property type="project" value="UniProtKB-UniRule"/>
</dbReference>
<dbReference type="PANTHER" id="PTHR42698">
    <property type="entry name" value="GTPASE ERA"/>
    <property type="match status" value="1"/>
</dbReference>
<dbReference type="InterPro" id="IPR005225">
    <property type="entry name" value="Small_GTP-bd"/>
</dbReference>
<dbReference type="Pfam" id="PF01926">
    <property type="entry name" value="MMR_HSR1"/>
    <property type="match status" value="1"/>
</dbReference>
<feature type="binding site" evidence="6">
    <location>
        <begin position="136"/>
        <end position="139"/>
    </location>
    <ligand>
        <name>GTP</name>
        <dbReference type="ChEBI" id="CHEBI:37565"/>
    </ligand>
</feature>
<accession>A0A2T4VWT4</accession>
<dbReference type="GO" id="GO:0005525">
    <property type="term" value="F:GTP binding"/>
    <property type="evidence" value="ECO:0007669"/>
    <property type="project" value="UniProtKB-UniRule"/>
</dbReference>
<dbReference type="PROSITE" id="PS50823">
    <property type="entry name" value="KH_TYPE_2"/>
    <property type="match status" value="1"/>
</dbReference>
<evidence type="ECO:0000256" key="7">
    <source>
        <dbReference type="PROSITE-ProRule" id="PRU01050"/>
    </source>
</evidence>
<keyword evidence="3 6" id="KW-0547">Nucleotide-binding</keyword>
<feature type="region of interest" description="G2" evidence="7">
    <location>
        <begin position="53"/>
        <end position="57"/>
    </location>
</feature>
<keyword evidence="6" id="KW-0699">rRNA-binding</keyword>
<dbReference type="PROSITE" id="PS51713">
    <property type="entry name" value="G_ERA"/>
    <property type="match status" value="1"/>
</dbReference>
<dbReference type="GO" id="GO:0005886">
    <property type="term" value="C:plasma membrane"/>
    <property type="evidence" value="ECO:0007669"/>
    <property type="project" value="UniProtKB-SubCell"/>
</dbReference>
<protein>
    <recommendedName>
        <fullName evidence="2 6">GTPase Era</fullName>
    </recommendedName>
</protein>
<dbReference type="Proteomes" id="UP000240811">
    <property type="component" value="Unassembled WGS sequence"/>
</dbReference>
<feature type="binding site" evidence="6">
    <location>
        <begin position="27"/>
        <end position="34"/>
    </location>
    <ligand>
        <name>GTP</name>
        <dbReference type="ChEBI" id="CHEBI:37565"/>
    </ligand>
</feature>
<evidence type="ECO:0000313" key="12">
    <source>
        <dbReference type="Proteomes" id="UP000240811"/>
    </source>
</evidence>
<dbReference type="HAMAP" id="MF_00367">
    <property type="entry name" value="GTPase_Era"/>
    <property type="match status" value="1"/>
</dbReference>
<comment type="subcellular location">
    <subcellularLocation>
        <location evidence="6">Cytoplasm</location>
    </subcellularLocation>
    <subcellularLocation>
        <location evidence="6">Cell membrane</location>
        <topology evidence="6">Peripheral membrane protein</topology>
    </subcellularLocation>
</comment>
<keyword evidence="6" id="KW-1003">Cell membrane</keyword>
<dbReference type="NCBIfam" id="NF000908">
    <property type="entry name" value="PRK00089.1"/>
    <property type="match status" value="1"/>
</dbReference>
<dbReference type="InterPro" id="IPR004044">
    <property type="entry name" value="KH_dom_type_2"/>
</dbReference>
<dbReference type="NCBIfam" id="TIGR00436">
    <property type="entry name" value="era"/>
    <property type="match status" value="1"/>
</dbReference>
<comment type="similarity">
    <text evidence="1 6 7 8">Belongs to the TRAFAC class TrmE-Era-EngA-EngB-Septin-like GTPase superfamily. Era GTPase family.</text>
</comment>
<comment type="caution">
    <text evidence="11">The sequence shown here is derived from an EMBL/GenBank/DDBJ whole genome shotgun (WGS) entry which is preliminary data.</text>
</comment>
<comment type="function">
    <text evidence="6">An essential GTPase that binds both GDP and GTP, with rapid nucleotide exchange. Plays a role in 16S rRNA processing and 30S ribosomal subunit biogenesis and possibly also in cell cycle regulation and energy metabolism.</text>
</comment>
<dbReference type="InterPro" id="IPR006073">
    <property type="entry name" value="GTP-bd"/>
</dbReference>
<feature type="region of interest" description="G3" evidence="7">
    <location>
        <begin position="74"/>
        <end position="77"/>
    </location>
</feature>
<feature type="region of interest" description="G5" evidence="7">
    <location>
        <begin position="165"/>
        <end position="167"/>
    </location>
</feature>
<dbReference type="GO" id="GO:0043024">
    <property type="term" value="F:ribosomal small subunit binding"/>
    <property type="evidence" value="ECO:0007669"/>
    <property type="project" value="TreeGrafter"/>
</dbReference>
<dbReference type="InterPro" id="IPR009019">
    <property type="entry name" value="KH_sf_prok-type"/>
</dbReference>
<dbReference type="Gene3D" id="3.40.50.300">
    <property type="entry name" value="P-loop containing nucleotide triphosphate hydrolases"/>
    <property type="match status" value="1"/>
</dbReference>
<dbReference type="CDD" id="cd22534">
    <property type="entry name" value="KH-II_Era"/>
    <property type="match status" value="1"/>
</dbReference>
<evidence type="ECO:0000256" key="3">
    <source>
        <dbReference type="ARBA" id="ARBA00022741"/>
    </source>
</evidence>
<dbReference type="PANTHER" id="PTHR42698:SF1">
    <property type="entry name" value="GTPASE ERA, MITOCHONDRIAL"/>
    <property type="match status" value="1"/>
</dbReference>
<evidence type="ECO:0000259" key="9">
    <source>
        <dbReference type="PROSITE" id="PS50823"/>
    </source>
</evidence>
<sequence>MVTIIFPIESNYLNESQSLSGCVALIGATNAGKSTLINRFVGAKVSIVTHKVQTTRWVVRGIISNKNSQIVFLDTPGIFLANDSYHKLMVKSSWNTVNFADIVLLIVDSNRGFKPDIYDIFKEIKKRSNRLVLVLNKIDCVKPEHLLKQAKIANELLSIERTFMISATKGHGCDDVLNYLYSALPCGPWIYPEDQISDLPMSRFAAEITREKLFLHLHKEIPYASYVATEKWEERKDGSVLIRQIIYVERVNQKKIILGKNGQIIKIISSESRQEIAKIIEKTVHIFIFVKVQKDWGNNMRSLSQIGIEL</sequence>
<dbReference type="InterPro" id="IPR015946">
    <property type="entry name" value="KH_dom-like_a/b"/>
</dbReference>
<evidence type="ECO:0000256" key="1">
    <source>
        <dbReference type="ARBA" id="ARBA00007921"/>
    </source>
</evidence>
<feature type="domain" description="Era-type G" evidence="10">
    <location>
        <begin position="19"/>
        <end position="186"/>
    </location>
</feature>
<keyword evidence="4 6" id="KW-0694">RNA-binding</keyword>
<evidence type="ECO:0000256" key="2">
    <source>
        <dbReference type="ARBA" id="ARBA00020484"/>
    </source>
</evidence>
<dbReference type="GO" id="GO:0005829">
    <property type="term" value="C:cytosol"/>
    <property type="evidence" value="ECO:0007669"/>
    <property type="project" value="TreeGrafter"/>
</dbReference>
<dbReference type="GO" id="GO:0003924">
    <property type="term" value="F:GTPase activity"/>
    <property type="evidence" value="ECO:0007669"/>
    <property type="project" value="UniProtKB-UniRule"/>
</dbReference>
<keyword evidence="6" id="KW-0690">Ribosome biogenesis</keyword>
<dbReference type="SUPFAM" id="SSF54814">
    <property type="entry name" value="Prokaryotic type KH domain (KH-domain type II)"/>
    <property type="match status" value="1"/>
</dbReference>
<keyword evidence="6" id="KW-0472">Membrane</keyword>
<dbReference type="CDD" id="cd04163">
    <property type="entry name" value="Era"/>
    <property type="match status" value="1"/>
</dbReference>
<proteinExistence type="inferred from homology"/>
<dbReference type="AlphaFoldDB" id="A0A2T4VWT4"/>
<dbReference type="SUPFAM" id="SSF52540">
    <property type="entry name" value="P-loop containing nucleoside triphosphate hydrolases"/>
    <property type="match status" value="1"/>
</dbReference>
<feature type="region of interest" description="G1" evidence="7">
    <location>
        <begin position="27"/>
        <end position="34"/>
    </location>
</feature>
<organism evidence="11 12">
    <name type="scientific">Candidatus Liberibacter europaeus</name>
    <dbReference type="NCBI Taxonomy" id="744859"/>
    <lineage>
        <taxon>Bacteria</taxon>
        <taxon>Pseudomonadati</taxon>
        <taxon>Pseudomonadota</taxon>
        <taxon>Alphaproteobacteria</taxon>
        <taxon>Hyphomicrobiales</taxon>
        <taxon>Rhizobiaceae</taxon>
        <taxon>Liberibacter</taxon>
    </lineage>
</organism>
<dbReference type="NCBIfam" id="TIGR00231">
    <property type="entry name" value="small_GTP"/>
    <property type="match status" value="1"/>
</dbReference>
<feature type="region of interest" description="G4" evidence="7">
    <location>
        <begin position="136"/>
        <end position="139"/>
    </location>
</feature>
<dbReference type="InterPro" id="IPR030388">
    <property type="entry name" value="G_ERA_dom"/>
</dbReference>
<evidence type="ECO:0000256" key="5">
    <source>
        <dbReference type="ARBA" id="ARBA00023134"/>
    </source>
</evidence>
<evidence type="ECO:0000256" key="6">
    <source>
        <dbReference type="HAMAP-Rule" id="MF_00367"/>
    </source>
</evidence>
<keyword evidence="6" id="KW-0963">Cytoplasm</keyword>
<evidence type="ECO:0000313" key="11">
    <source>
        <dbReference type="EMBL" id="PTL86243.1"/>
    </source>
</evidence>
<keyword evidence="5 6" id="KW-0342">GTP-binding</keyword>
<evidence type="ECO:0000259" key="10">
    <source>
        <dbReference type="PROSITE" id="PS51713"/>
    </source>
</evidence>
<dbReference type="InterPro" id="IPR005662">
    <property type="entry name" value="GTPase_Era-like"/>
</dbReference>
<comment type="subunit">
    <text evidence="6">Monomer.</text>
</comment>
<evidence type="ECO:0000256" key="4">
    <source>
        <dbReference type="ARBA" id="ARBA00022884"/>
    </source>
</evidence>
<dbReference type="Pfam" id="PF07650">
    <property type="entry name" value="KH_2"/>
    <property type="match status" value="1"/>
</dbReference>
<dbReference type="EMBL" id="PSQJ01000005">
    <property type="protein sequence ID" value="PTL86243.1"/>
    <property type="molecule type" value="Genomic_DNA"/>
</dbReference>
<dbReference type="GO" id="GO:0000028">
    <property type="term" value="P:ribosomal small subunit assembly"/>
    <property type="evidence" value="ECO:0007669"/>
    <property type="project" value="TreeGrafter"/>
</dbReference>
<feature type="binding site" evidence="6">
    <location>
        <begin position="74"/>
        <end position="78"/>
    </location>
    <ligand>
        <name>GTP</name>
        <dbReference type="ChEBI" id="CHEBI:37565"/>
    </ligand>
</feature>